<dbReference type="GO" id="GO:0043107">
    <property type="term" value="P:type IV pilus-dependent motility"/>
    <property type="evidence" value="ECO:0007669"/>
    <property type="project" value="InterPro"/>
</dbReference>
<gene>
    <name evidence="1" type="ORF">U473_02695</name>
</gene>
<dbReference type="STRING" id="1413211.U473_02695"/>
<keyword evidence="2" id="KW-1185">Reference proteome</keyword>
<sequence>MNEGKKALLLLFAFFVLMGSFYFYKVNRLDKQIDQIVNEIKQEKELSTLTSEQIAKIKKQPISKEVTNYSVHLPANKGVPQILLYLNQIADKNDIDILTINMDEMQRQSNQAKSSEQPTNGLQTLAIQLKLEGDYDRMRAFIQDVYESERLIDLVNWKWEVSGESEASTKLTAELTLYTYFYPELKDLIPNLPAIPTYKPENRTNPIK</sequence>
<comment type="caution">
    <text evidence="1">The sequence shown here is derived from an EMBL/GenBank/DDBJ whole genome shotgun (WGS) entry which is preliminary data.</text>
</comment>
<dbReference type="EMBL" id="LSKU01000001">
    <property type="protein sequence ID" value="KXG43051.1"/>
    <property type="molecule type" value="Genomic_DNA"/>
</dbReference>
<reference evidence="1 2" key="1">
    <citation type="submission" date="2016-02" db="EMBL/GenBank/DDBJ databases">
        <title>Draft Genome for Tepidibacillus decaturensis nov. sp. Strain Z9, an Anaerobic, Moderately Thermophilic and Heterotrophic Bacterium from Deep Subsurface of the Illinois Basin, USA.</title>
        <authorList>
            <person name="Dong Y."/>
            <person name="Chang J.Y."/>
            <person name="Sanford R."/>
            <person name="Fouke B.W."/>
        </authorList>
    </citation>
    <scope>NUCLEOTIDE SEQUENCE [LARGE SCALE GENOMIC DNA]</scope>
    <source>
        <strain evidence="1 2">Z9</strain>
    </source>
</reference>
<name>A0A135L212_9BACI</name>
<protein>
    <recommendedName>
        <fullName evidence="3">Type 4a pilus biogenesis protein PilO</fullName>
    </recommendedName>
</protein>
<dbReference type="InterPro" id="IPR007445">
    <property type="entry name" value="PilO"/>
</dbReference>
<evidence type="ECO:0000313" key="2">
    <source>
        <dbReference type="Proteomes" id="UP000070352"/>
    </source>
</evidence>
<dbReference type="Proteomes" id="UP000070352">
    <property type="component" value="Unassembled WGS sequence"/>
</dbReference>
<dbReference type="InterPro" id="IPR014717">
    <property type="entry name" value="Transl_elong_EF1B/ribsomal_bS6"/>
</dbReference>
<evidence type="ECO:0000313" key="1">
    <source>
        <dbReference type="EMBL" id="KXG43051.1"/>
    </source>
</evidence>
<dbReference type="PANTHER" id="PTHR39555">
    <property type="entry name" value="FIMBRIAL ASSEMBLY PROTEIN PILO-LIKE PROTEIN-RELATED"/>
    <property type="match status" value="1"/>
</dbReference>
<dbReference type="Pfam" id="PF04350">
    <property type="entry name" value="PilO"/>
    <property type="match status" value="1"/>
</dbReference>
<dbReference type="AlphaFoldDB" id="A0A135L212"/>
<dbReference type="PANTHER" id="PTHR39555:SF1">
    <property type="entry name" value="TYPE IV PILUS INNER MEMBRANE COMPONENT PILO"/>
    <property type="match status" value="1"/>
</dbReference>
<dbReference type="GO" id="GO:0043683">
    <property type="term" value="P:type IV pilus assembly"/>
    <property type="evidence" value="ECO:0007669"/>
    <property type="project" value="InterPro"/>
</dbReference>
<dbReference type="OrthoDB" id="2970110at2"/>
<organism evidence="1 2">
    <name type="scientific">Tepidibacillus decaturensis</name>
    <dbReference type="NCBI Taxonomy" id="1413211"/>
    <lineage>
        <taxon>Bacteria</taxon>
        <taxon>Bacillati</taxon>
        <taxon>Bacillota</taxon>
        <taxon>Bacilli</taxon>
        <taxon>Bacillales</taxon>
        <taxon>Bacillaceae</taxon>
        <taxon>Tepidibacillus</taxon>
    </lineage>
</organism>
<dbReference type="Gene3D" id="3.30.70.60">
    <property type="match status" value="1"/>
</dbReference>
<accession>A0A135L212</accession>
<evidence type="ECO:0008006" key="3">
    <source>
        <dbReference type="Google" id="ProtNLM"/>
    </source>
</evidence>
<dbReference type="RefSeq" id="WP_068723077.1">
    <property type="nucleotide sequence ID" value="NZ_LSKU01000001.1"/>
</dbReference>
<proteinExistence type="predicted"/>